<dbReference type="PANTHER" id="PTHR45653">
    <property type="entry name" value="DEDICATOR OF CYTOKINESIS"/>
    <property type="match status" value="1"/>
</dbReference>
<feature type="domain" description="DOCKER" evidence="11">
    <location>
        <begin position="1208"/>
        <end position="1619"/>
    </location>
</feature>
<evidence type="ECO:0000256" key="4">
    <source>
        <dbReference type="ARBA" id="ARBA00022553"/>
    </source>
</evidence>
<feature type="domain" description="C2 DOCK-type" evidence="10">
    <location>
        <begin position="421"/>
        <end position="605"/>
    </location>
</feature>
<gene>
    <name evidence="13" type="primary">DOCK2</name>
</gene>
<dbReference type="InterPro" id="IPR016024">
    <property type="entry name" value="ARM-type_fold"/>
</dbReference>
<dbReference type="Pfam" id="PF20422">
    <property type="entry name" value="DHR-2_Lobe_B"/>
    <property type="match status" value="1"/>
</dbReference>
<evidence type="ECO:0000256" key="5">
    <source>
        <dbReference type="ARBA" id="ARBA00022658"/>
    </source>
</evidence>
<evidence type="ECO:0000259" key="11">
    <source>
        <dbReference type="PROSITE" id="PS51651"/>
    </source>
</evidence>
<dbReference type="Gene3D" id="2.60.40.150">
    <property type="entry name" value="C2 domain"/>
    <property type="match status" value="1"/>
</dbReference>
<dbReference type="Gene3D" id="1.20.1270.350">
    <property type="entry name" value="Dedicator of cytokinesis N-terminal subdomain"/>
    <property type="match status" value="1"/>
</dbReference>
<evidence type="ECO:0000259" key="9">
    <source>
        <dbReference type="PROSITE" id="PS50002"/>
    </source>
</evidence>
<dbReference type="Proteomes" id="UP000694871">
    <property type="component" value="Unplaced"/>
</dbReference>
<dbReference type="Gene3D" id="2.30.30.40">
    <property type="entry name" value="SH3 Domains"/>
    <property type="match status" value="1"/>
</dbReference>
<dbReference type="InterPro" id="IPR027357">
    <property type="entry name" value="DOCKER_dom"/>
</dbReference>
<dbReference type="SUPFAM" id="SSF48371">
    <property type="entry name" value="ARM repeat"/>
    <property type="match status" value="1"/>
</dbReference>
<dbReference type="InterPro" id="IPR027007">
    <property type="entry name" value="C2_DOCK-type_domain"/>
</dbReference>
<evidence type="ECO:0000313" key="12">
    <source>
        <dbReference type="Proteomes" id="UP000694871"/>
    </source>
</evidence>
<evidence type="ECO:0000256" key="2">
    <source>
        <dbReference type="ARBA" id="ARBA00022443"/>
    </source>
</evidence>
<evidence type="ECO:0000259" key="10">
    <source>
        <dbReference type="PROSITE" id="PS51650"/>
    </source>
</evidence>
<feature type="compositionally biased region" description="Basic and acidic residues" evidence="8">
    <location>
        <begin position="1812"/>
        <end position="1825"/>
    </location>
</feature>
<evidence type="ECO:0000256" key="1">
    <source>
        <dbReference type="ARBA" id="ARBA00004496"/>
    </source>
</evidence>
<dbReference type="PROSITE" id="PS51651">
    <property type="entry name" value="DOCKER"/>
    <property type="match status" value="1"/>
</dbReference>
<accession>A0ABM1LG62</accession>
<evidence type="ECO:0000313" key="13">
    <source>
        <dbReference type="RefSeq" id="XP_015284949.1"/>
    </source>
</evidence>
<dbReference type="GeneID" id="107125973"/>
<evidence type="ECO:0000256" key="3">
    <source>
        <dbReference type="ARBA" id="ARBA00022490"/>
    </source>
</evidence>
<dbReference type="InterPro" id="IPR046770">
    <property type="entry name" value="DOCKER_Lobe_B"/>
</dbReference>
<dbReference type="Pfam" id="PF14429">
    <property type="entry name" value="DOCK-C2"/>
    <property type="match status" value="1"/>
</dbReference>
<proteinExistence type="inferred from homology"/>
<feature type="region of interest" description="Disordered" evidence="8">
    <location>
        <begin position="1804"/>
        <end position="1831"/>
    </location>
</feature>
<evidence type="ECO:0000256" key="6">
    <source>
        <dbReference type="PROSITE-ProRule" id="PRU00192"/>
    </source>
</evidence>
<dbReference type="InterPro" id="IPR026791">
    <property type="entry name" value="DOCK"/>
</dbReference>
<dbReference type="InterPro" id="IPR046773">
    <property type="entry name" value="DOCKER_Lobe_C"/>
</dbReference>
<keyword evidence="2 6" id="KW-0728">SH3 domain</keyword>
<comment type="similarity">
    <text evidence="7">Belongs to the DOCK family.</text>
</comment>
<comment type="subcellular location">
    <subcellularLocation>
        <location evidence="1">Cytoplasm</location>
    </subcellularLocation>
</comment>
<dbReference type="InterPro" id="IPR035892">
    <property type="entry name" value="C2_domain_sf"/>
</dbReference>
<keyword evidence="12" id="KW-1185">Reference proteome</keyword>
<dbReference type="Pfam" id="PF06920">
    <property type="entry name" value="DHR-2_Lobe_A"/>
    <property type="match status" value="1"/>
</dbReference>
<dbReference type="Gene3D" id="1.25.40.410">
    <property type="match status" value="1"/>
</dbReference>
<dbReference type="Gene3D" id="1.20.58.740">
    <property type="match status" value="1"/>
</dbReference>
<dbReference type="InterPro" id="IPR046769">
    <property type="entry name" value="DOCKER_Lobe_A"/>
</dbReference>
<dbReference type="InterPro" id="IPR032376">
    <property type="entry name" value="DOCK_N"/>
</dbReference>
<name>A0ABM1LG62_GEKJA</name>
<protein>
    <submittedName>
        <fullName evidence="13">Dedicator of cytokinesis protein 2</fullName>
    </submittedName>
</protein>
<dbReference type="InterPro" id="IPR036028">
    <property type="entry name" value="SH3-like_dom_sf"/>
</dbReference>
<dbReference type="Pfam" id="PF20421">
    <property type="entry name" value="DHR-2_Lobe_C"/>
    <property type="match status" value="1"/>
</dbReference>
<organism evidence="12 13">
    <name type="scientific">Gekko japonicus</name>
    <name type="common">Schlegel's Japanese gecko</name>
    <dbReference type="NCBI Taxonomy" id="146911"/>
    <lineage>
        <taxon>Eukaryota</taxon>
        <taxon>Metazoa</taxon>
        <taxon>Chordata</taxon>
        <taxon>Craniata</taxon>
        <taxon>Vertebrata</taxon>
        <taxon>Euteleostomi</taxon>
        <taxon>Lepidosauria</taxon>
        <taxon>Squamata</taxon>
        <taxon>Bifurcata</taxon>
        <taxon>Gekkota</taxon>
        <taxon>Gekkonidae</taxon>
        <taxon>Gekkoninae</taxon>
        <taxon>Gekko</taxon>
    </lineage>
</organism>
<reference evidence="13" key="1">
    <citation type="submission" date="2025-08" db="UniProtKB">
        <authorList>
            <consortium name="RefSeq"/>
        </authorList>
    </citation>
    <scope>IDENTIFICATION</scope>
</reference>
<keyword evidence="5" id="KW-0344">Guanine-nucleotide releasing factor</keyword>
<dbReference type="SMART" id="SM00326">
    <property type="entry name" value="SH3"/>
    <property type="match status" value="1"/>
</dbReference>
<sequence>MAPWQKTDKKIGVAIYNFSATQVPQLSLHIGDVVHILERSEDWYKGYLVRHKGTQGIFPKSFIHIKEIAVEKGRNSENVTNAEIPLVQEVTCTLWEWGNIWKQLYVANKKPRFRQVQSMMCELMEWRSLLLSGTLPKDELKELKQKVTSKIDYGNKVLELDLTVRDEDGNILDPEKTSVISLFHAHEQATNKITERIREEMSKDESDYGTFSRNSSSPTHSLYVFVRNFVCRIGEDAELFMSLYDPQKQSIISENYLVRWGSKGFPKEIDMINNLKVVFTDLGNKDLGRDKIYLICQIVRVGRMDLKDTNTKKYTQGIRRPFGVAVMDITDVVKGKAESDEEKQHFIPFHPVAENEFLHNLLSKVTACKGDSGGQGLWVTMKMLVGDINQIRKDYPHLVDRTTVVARKLGFPEIIMPGDIRNDIYITLLWGDLDKYNKTTQRNVEVNMCVCDEEGKVIPNAICLGAGDKPVNEYKSVVYYQVKQPRWMETLKVALPIEEMQRIHLRFTFKHRSTLESKDKGEKNFAMAYVKLMKEDGTTLLDGFHDLVVLKGDSKKMEDANAYLGLPSTRKPVEVKGSTLSRSSSSVGGLSVSSRDAFCISTLVCSTKLTQNVDLLGLLKWRMKPELLQENLEKLKLVDGEEIVKFLQDTLDALFNIMMEHSHSDSYDILVFDALIYIIGLIADRKFQHFNTVLEAYIQQHFSATLAYKKLMTVLKTYLDTSSRGEQCEPILRTLKALEYVFKFIVRSRTLFSQLYEGKELAEFEDAMRKLFESINNLMKSQYKTTILLQVAALKYIPSVLQDVETVFDVRLLSQLLYEFYTCIPPKLRKQKVQSMNEIVRSNLFKKRECRDILLPVITKELKELLEPKEESQLLFHEKKYCVELLNSILEVLSCQDAESTYQHIQEIMVQLLRTINRTVIRMERDDPLTSHFVACMTAILNQMSDQHYSSYIETFLTSSELVDFLMETFIMFKDLIGKNVYPLDWMAMSIVQNRVFLRAINKFSETMNQKFLENMNFEEQLWNNYFHLAVAFITQDSLQLEHFSHAKCIKILNKYGDMRRLIGFAIRDMWYKLGQNKIRFIPGMVGPILEMTLIPEAVLRKATIPIFFDMMLCEYQKTGEFKKFENEIILKLDHEVEGGRGDEQYLQLFESILLECAWQYPQIAKPVEAFVNLVKGLLEKLLDYRAVMNDESKDNRMSCTVNLLNFYKNINREEMYIRYLYKLRDLHLDCENYTEAAYTLLLHAWLLKWSDEQCTPQVMQTEFQTSKTHRQLKEHLYEKIIEYFDKGKMWEEALSLCKELAEQYEMEVFDYELLSQNLIQQAKFYENIMKILRPKPDYFAVGYYGQGFPTFLRNKIFIYRGKEYERREDFQGQLISHFPNAEKMNTTAPPGEDLKNSHGQYIQCFTVQPVLEEHPQFKNKPVPDQIINFYKSNYVQRFHYSRPVKKGSVDPENEFASMWIERTSFVTAYKLPGILRWFEVVSMSQTSISPLENAIETMSMTNEKILMIINQYQSDENLPINPLSMLLNGIVDPAVMGGFAKYETAFFTDEYIRDHPENLEKLNRLKDLIAWQIPFLGAGIKIHERRVSDSLRPFHERMEECFRHLKIKVEKQYGIRELPDFDDKRVGRPTSVLRSYRQMSIISMSSMNSDCATPNKIPLESFELEAMSPKAIKSESAENVRLIGTLPEVKMRKQKQRAKRNSAVLPDEKAASELPDMKCLSRKYEFMSATNLSEHLAVPQKTSVLKQMSFASRSMPTIPGMTLSVCYPSPEDPNASQRMSQLSIPPVLELDRKTMKKKKVNQYFKTKCKPKQPEEGKQAAERQSDLSTEL</sequence>
<dbReference type="Pfam" id="PF23554">
    <property type="entry name" value="TPR_DOCK"/>
    <property type="match status" value="1"/>
</dbReference>
<dbReference type="PANTHER" id="PTHR45653:SF6">
    <property type="entry name" value="DEDICATOR OF CYTOKINESIS PROTEIN 2"/>
    <property type="match status" value="1"/>
</dbReference>
<dbReference type="InterPro" id="IPR043161">
    <property type="entry name" value="DOCK_C_lobe_A"/>
</dbReference>
<dbReference type="PROSITE" id="PS51650">
    <property type="entry name" value="C2_DOCK"/>
    <property type="match status" value="1"/>
</dbReference>
<dbReference type="Pfam" id="PF16172">
    <property type="entry name" value="DOCK_N"/>
    <property type="match status" value="1"/>
</dbReference>
<dbReference type="InterPro" id="IPR056372">
    <property type="entry name" value="TPR_DOCK"/>
</dbReference>
<dbReference type="InterPro" id="IPR042455">
    <property type="entry name" value="DOCK_N_sub1"/>
</dbReference>
<dbReference type="InterPro" id="IPR043162">
    <property type="entry name" value="DOCK_C_lobe_C"/>
</dbReference>
<keyword evidence="3" id="KW-0963">Cytoplasm</keyword>
<feature type="domain" description="SH3" evidence="9">
    <location>
        <begin position="7"/>
        <end position="68"/>
    </location>
</feature>
<dbReference type="PROSITE" id="PS50002">
    <property type="entry name" value="SH3"/>
    <property type="match status" value="1"/>
</dbReference>
<evidence type="ECO:0000256" key="7">
    <source>
        <dbReference type="PROSITE-ProRule" id="PRU00983"/>
    </source>
</evidence>
<dbReference type="InterPro" id="IPR001452">
    <property type="entry name" value="SH3_domain"/>
</dbReference>
<dbReference type="Pfam" id="PF00018">
    <property type="entry name" value="SH3_1"/>
    <property type="match status" value="1"/>
</dbReference>
<dbReference type="RefSeq" id="XP_015284949.1">
    <property type="nucleotide sequence ID" value="XM_015429463.1"/>
</dbReference>
<keyword evidence="4" id="KW-0597">Phosphoprotein</keyword>
<evidence type="ECO:0000256" key="8">
    <source>
        <dbReference type="SAM" id="MobiDB-lite"/>
    </source>
</evidence>
<dbReference type="SUPFAM" id="SSF50044">
    <property type="entry name" value="SH3-domain"/>
    <property type="match status" value="1"/>
</dbReference>